<comment type="cofactor">
    <cofactor evidence="1">
        <name>FAD</name>
        <dbReference type="ChEBI" id="CHEBI:57692"/>
    </cofactor>
</comment>
<keyword evidence="11" id="KW-1185">Reference proteome</keyword>
<organism evidence="10 11">
    <name type="scientific">Saccharothrix hoggarensis</name>
    <dbReference type="NCBI Taxonomy" id="913853"/>
    <lineage>
        <taxon>Bacteria</taxon>
        <taxon>Bacillati</taxon>
        <taxon>Actinomycetota</taxon>
        <taxon>Actinomycetes</taxon>
        <taxon>Pseudonocardiales</taxon>
        <taxon>Pseudonocardiaceae</taxon>
        <taxon>Saccharothrix</taxon>
    </lineage>
</organism>
<evidence type="ECO:0000256" key="5">
    <source>
        <dbReference type="ARBA" id="ARBA00023002"/>
    </source>
</evidence>
<evidence type="ECO:0000256" key="6">
    <source>
        <dbReference type="ARBA" id="ARBA00039101"/>
    </source>
</evidence>
<dbReference type="Pfam" id="PF01266">
    <property type="entry name" value="DAO"/>
    <property type="match status" value="1"/>
</dbReference>
<proteinExistence type="inferred from homology"/>
<feature type="domain" description="FAD dependent oxidoreductase" evidence="9">
    <location>
        <begin position="2"/>
        <end position="301"/>
    </location>
</feature>
<evidence type="ECO:0000256" key="3">
    <source>
        <dbReference type="ARBA" id="ARBA00022630"/>
    </source>
</evidence>
<dbReference type="PANTHER" id="PTHR11530">
    <property type="entry name" value="D-AMINO ACID OXIDASE"/>
    <property type="match status" value="1"/>
</dbReference>
<comment type="similarity">
    <text evidence="2">Belongs to the DAMOX/DASOX family.</text>
</comment>
<keyword evidence="3" id="KW-0285">Flavoprotein</keyword>
<comment type="catalytic activity">
    <reaction evidence="8">
        <text>a D-alpha-amino acid + O2 + H2O = a 2-oxocarboxylate + H2O2 + NH4(+)</text>
        <dbReference type="Rhea" id="RHEA:21816"/>
        <dbReference type="ChEBI" id="CHEBI:15377"/>
        <dbReference type="ChEBI" id="CHEBI:15379"/>
        <dbReference type="ChEBI" id="CHEBI:16240"/>
        <dbReference type="ChEBI" id="CHEBI:28938"/>
        <dbReference type="ChEBI" id="CHEBI:35179"/>
        <dbReference type="ChEBI" id="CHEBI:59871"/>
        <dbReference type="EC" id="1.4.3.3"/>
    </reaction>
    <physiologicalReaction direction="left-to-right" evidence="8">
        <dbReference type="Rhea" id="RHEA:21817"/>
    </physiologicalReaction>
</comment>
<evidence type="ECO:0000313" key="10">
    <source>
        <dbReference type="EMBL" id="MFD1146184.1"/>
    </source>
</evidence>
<gene>
    <name evidence="10" type="ORF">ACFQ3T_03505</name>
</gene>
<dbReference type="SUPFAM" id="SSF51971">
    <property type="entry name" value="Nucleotide-binding domain"/>
    <property type="match status" value="1"/>
</dbReference>
<accession>A0ABW3QGC3</accession>
<comment type="caution">
    <text evidence="10">The sequence shown here is derived from an EMBL/GenBank/DDBJ whole genome shotgun (WGS) entry which is preliminary data.</text>
</comment>
<dbReference type="Gene3D" id="3.30.9.10">
    <property type="entry name" value="D-Amino Acid Oxidase, subunit A, domain 2"/>
    <property type="match status" value="1"/>
</dbReference>
<keyword evidence="4" id="KW-0274">FAD</keyword>
<dbReference type="Gene3D" id="3.40.50.720">
    <property type="entry name" value="NAD(P)-binding Rossmann-like Domain"/>
    <property type="match status" value="1"/>
</dbReference>
<evidence type="ECO:0000256" key="1">
    <source>
        <dbReference type="ARBA" id="ARBA00001974"/>
    </source>
</evidence>
<dbReference type="InterPro" id="IPR023209">
    <property type="entry name" value="DAO"/>
</dbReference>
<evidence type="ECO:0000256" key="7">
    <source>
        <dbReference type="ARBA" id="ARBA00039751"/>
    </source>
</evidence>
<name>A0ABW3QGC3_9PSEU</name>
<keyword evidence="5 10" id="KW-0560">Oxidoreductase</keyword>
<reference evidence="11" key="1">
    <citation type="journal article" date="2019" name="Int. J. Syst. Evol. Microbiol.">
        <title>The Global Catalogue of Microorganisms (GCM) 10K type strain sequencing project: providing services to taxonomists for standard genome sequencing and annotation.</title>
        <authorList>
            <consortium name="The Broad Institute Genomics Platform"/>
            <consortium name="The Broad Institute Genome Sequencing Center for Infectious Disease"/>
            <person name="Wu L."/>
            <person name="Ma J."/>
        </authorList>
    </citation>
    <scope>NUCLEOTIDE SEQUENCE [LARGE SCALE GENOMIC DNA]</scope>
    <source>
        <strain evidence="11">CCUG 60214</strain>
    </source>
</reference>
<evidence type="ECO:0000256" key="8">
    <source>
        <dbReference type="ARBA" id="ARBA00049547"/>
    </source>
</evidence>
<sequence>MKVTVIGGGVIGYTCAHELARAGHDVTVLAADPPDRTTSAVAAAVWFPYEAAPADAVLRWGARSLRAFTELAADPGTGVSLRSGLVLHRTASPDLWWTAAVASAETVLDGLPHGVPSATRCTLPVIDMGRYLPWLVAAAGVRTVVGEVRDLADVEGAVVVAAGLRSGGLLADEDVTPVRGQVVRLANPGLTDWLIDDDNPAGLTYVVPRDHDVVCGGTAERGAWSVDPSPGVETAILTRVRDLVPALRAALVASRGVGLRPARSAVRLDRVERDGRPVVSCYGHGGAGVTLSWGCAAEVVALLGRDGGPV</sequence>
<dbReference type="RefSeq" id="WP_380719665.1">
    <property type="nucleotide sequence ID" value="NZ_JBHTLK010000008.1"/>
</dbReference>
<dbReference type="PIRSF" id="PIRSF000189">
    <property type="entry name" value="D-aa_oxidase"/>
    <property type="match status" value="1"/>
</dbReference>
<dbReference type="GO" id="GO:0016491">
    <property type="term" value="F:oxidoreductase activity"/>
    <property type="evidence" value="ECO:0007669"/>
    <property type="project" value="UniProtKB-KW"/>
</dbReference>
<evidence type="ECO:0000259" key="9">
    <source>
        <dbReference type="Pfam" id="PF01266"/>
    </source>
</evidence>
<dbReference type="SUPFAM" id="SSF54373">
    <property type="entry name" value="FAD-linked reductases, C-terminal domain"/>
    <property type="match status" value="1"/>
</dbReference>
<dbReference type="PANTHER" id="PTHR11530:SF11">
    <property type="entry name" value="D-ASPARTATE OXIDASE"/>
    <property type="match status" value="1"/>
</dbReference>
<dbReference type="InterPro" id="IPR006076">
    <property type="entry name" value="FAD-dep_OxRdtase"/>
</dbReference>
<evidence type="ECO:0000256" key="2">
    <source>
        <dbReference type="ARBA" id="ARBA00006730"/>
    </source>
</evidence>
<dbReference type="EC" id="1.4.3.3" evidence="6"/>
<evidence type="ECO:0000313" key="11">
    <source>
        <dbReference type="Proteomes" id="UP001597168"/>
    </source>
</evidence>
<dbReference type="Proteomes" id="UP001597168">
    <property type="component" value="Unassembled WGS sequence"/>
</dbReference>
<dbReference type="EMBL" id="JBHTLK010000008">
    <property type="protein sequence ID" value="MFD1146184.1"/>
    <property type="molecule type" value="Genomic_DNA"/>
</dbReference>
<protein>
    <recommendedName>
        <fullName evidence="7">D-amino-acid oxidase</fullName>
        <ecNumber evidence="6">1.4.3.3</ecNumber>
    </recommendedName>
</protein>
<evidence type="ECO:0000256" key="4">
    <source>
        <dbReference type="ARBA" id="ARBA00022827"/>
    </source>
</evidence>